<feature type="transmembrane region" description="Helical" evidence="2">
    <location>
        <begin position="90"/>
        <end position="107"/>
    </location>
</feature>
<evidence type="ECO:0000313" key="3">
    <source>
        <dbReference type="EMBL" id="TIB15446.1"/>
    </source>
</evidence>
<keyword evidence="2" id="KW-1133">Transmembrane helix</keyword>
<evidence type="ECO:0000256" key="2">
    <source>
        <dbReference type="SAM" id="Phobius"/>
    </source>
</evidence>
<name>A0A4T0HMA0_WALIC</name>
<organism evidence="3 4">
    <name type="scientific">Wallemia ichthyophaga</name>
    <dbReference type="NCBI Taxonomy" id="245174"/>
    <lineage>
        <taxon>Eukaryota</taxon>
        <taxon>Fungi</taxon>
        <taxon>Dikarya</taxon>
        <taxon>Basidiomycota</taxon>
        <taxon>Wallemiomycotina</taxon>
        <taxon>Wallemiomycetes</taxon>
        <taxon>Wallemiales</taxon>
        <taxon>Wallemiaceae</taxon>
        <taxon>Wallemia</taxon>
    </lineage>
</organism>
<keyword evidence="2" id="KW-0472">Membrane</keyword>
<proteinExistence type="predicted"/>
<keyword evidence="2" id="KW-0812">Transmembrane</keyword>
<dbReference type="AlphaFoldDB" id="A0A4T0HMA0"/>
<gene>
    <name evidence="3" type="ORF">E3P90_00853</name>
</gene>
<evidence type="ECO:0000256" key="1">
    <source>
        <dbReference type="SAM" id="MobiDB-lite"/>
    </source>
</evidence>
<feature type="compositionally biased region" description="Polar residues" evidence="1">
    <location>
        <begin position="186"/>
        <end position="198"/>
    </location>
</feature>
<dbReference type="Proteomes" id="UP000306954">
    <property type="component" value="Unassembled WGS sequence"/>
</dbReference>
<dbReference type="EMBL" id="SPOF01000007">
    <property type="protein sequence ID" value="TIB15446.1"/>
    <property type="molecule type" value="Genomic_DNA"/>
</dbReference>
<accession>A0A4T0HMA0</accession>
<protein>
    <submittedName>
        <fullName evidence="3">Uncharacterized protein</fullName>
    </submittedName>
</protein>
<feature type="region of interest" description="Disordered" evidence="1">
    <location>
        <begin position="165"/>
        <end position="201"/>
    </location>
</feature>
<comment type="caution">
    <text evidence="3">The sequence shown here is derived from an EMBL/GenBank/DDBJ whole genome shotgun (WGS) entry which is preliminary data.</text>
</comment>
<sequence>MINNKASRGFVADNLLPLSKSVKMLDINFSARIAHLQTFVEGEMIATKRIEDILEMLRECESGANEKDSDKSYVKENKHRKGIFKRAKRVVVIVGLLLFLAIDVSYSEDENAERPEHAEDSGNFELAINNIDHVEEEVDEKMQDTRNNQHSNAHETFEIVKLSQKLQEAQQDPSKGERESTPEEALQTSSHTLANSSRPHPHMYTCLRQRVQELEERLSGYENLFNSVGEMDAECDDDDDEDYDDNDAQTIVQVLKDIRTPAKTPKTFKNRYATPHFPAKEPIKQLLKDKEDLRKNKNTYRCL</sequence>
<evidence type="ECO:0000313" key="4">
    <source>
        <dbReference type="Proteomes" id="UP000306954"/>
    </source>
</evidence>
<reference evidence="3 4" key="1">
    <citation type="submission" date="2019-03" db="EMBL/GenBank/DDBJ databases">
        <title>Sequencing 23 genomes of Wallemia ichthyophaga.</title>
        <authorList>
            <person name="Gostincar C."/>
        </authorList>
    </citation>
    <scope>NUCLEOTIDE SEQUENCE [LARGE SCALE GENOMIC DNA]</scope>
    <source>
        <strain evidence="3 4">EXF-8621</strain>
    </source>
</reference>